<protein>
    <recommendedName>
        <fullName evidence="4 16">Dihydrolipoyl dehydrogenase</fullName>
        <ecNumber evidence="3 16">1.8.1.4</ecNumber>
    </recommendedName>
</protein>
<feature type="active site" description="Proton acceptor" evidence="13">
    <location>
        <position position="433"/>
    </location>
</feature>
<keyword evidence="8 16" id="KW-0560">Oxidoreductase</keyword>
<dbReference type="Gene3D" id="3.50.50.60">
    <property type="entry name" value="FAD/NAD(P)-binding domain"/>
    <property type="match status" value="2"/>
</dbReference>
<proteinExistence type="inferred from homology"/>
<dbReference type="Pfam" id="PF02852">
    <property type="entry name" value="Pyr_redox_dim"/>
    <property type="match status" value="1"/>
</dbReference>
<evidence type="ECO:0000256" key="14">
    <source>
        <dbReference type="PIRSR" id="PIRSR000350-3"/>
    </source>
</evidence>
<dbReference type="InterPro" id="IPR016156">
    <property type="entry name" value="FAD/NAD-linked_Rdtase_dimer_sf"/>
</dbReference>
<feature type="binding site" evidence="14">
    <location>
        <position position="52"/>
    </location>
    <ligand>
        <name>FAD</name>
        <dbReference type="ChEBI" id="CHEBI:57692"/>
    </ligand>
</feature>
<dbReference type="GO" id="GO:0004148">
    <property type="term" value="F:dihydrolipoyl dehydrogenase (NADH) activity"/>
    <property type="evidence" value="ECO:0007669"/>
    <property type="project" value="UniProtKB-EC"/>
</dbReference>
<evidence type="ECO:0000256" key="10">
    <source>
        <dbReference type="ARBA" id="ARBA00023157"/>
    </source>
</evidence>
<dbReference type="NCBIfam" id="TIGR01350">
    <property type="entry name" value="lipoamide_DH"/>
    <property type="match status" value="1"/>
</dbReference>
<dbReference type="InterPro" id="IPR012999">
    <property type="entry name" value="Pyr_OxRdtase_I_AS"/>
</dbReference>
<comment type="miscellaneous">
    <text evidence="16">The active site is a redox-active disulfide bond.</text>
</comment>
<dbReference type="SUPFAM" id="SSF55424">
    <property type="entry name" value="FAD/NAD-linked reductases, dimerisation (C-terminal) domain"/>
    <property type="match status" value="1"/>
</dbReference>
<comment type="caution">
    <text evidence="19">The sequence shown here is derived from an EMBL/GenBank/DDBJ whole genome shotgun (WGS) entry which is preliminary data.</text>
</comment>
<dbReference type="InterPro" id="IPR004099">
    <property type="entry name" value="Pyr_nucl-diS_OxRdtase_dimer"/>
</dbReference>
<evidence type="ECO:0000256" key="13">
    <source>
        <dbReference type="PIRSR" id="PIRSR000350-2"/>
    </source>
</evidence>
<dbReference type="InterPro" id="IPR001100">
    <property type="entry name" value="Pyr_nuc-diS_OxRdtase"/>
</dbReference>
<dbReference type="PIRSF" id="PIRSF000350">
    <property type="entry name" value="Mercury_reductase_MerA"/>
    <property type="match status" value="1"/>
</dbReference>
<dbReference type="SUPFAM" id="SSF51905">
    <property type="entry name" value="FAD/NAD(P)-binding domain"/>
    <property type="match status" value="1"/>
</dbReference>
<gene>
    <name evidence="19" type="primary">lpdA</name>
    <name evidence="19" type="ORF">ENK44_06600</name>
</gene>
<evidence type="ECO:0000256" key="9">
    <source>
        <dbReference type="ARBA" id="ARBA00023027"/>
    </source>
</evidence>
<dbReference type="EC" id="1.8.1.4" evidence="3 16"/>
<evidence type="ECO:0000256" key="3">
    <source>
        <dbReference type="ARBA" id="ARBA00012608"/>
    </source>
</evidence>
<organism evidence="19">
    <name type="scientific">Caldithrix abyssi</name>
    <dbReference type="NCBI Taxonomy" id="187145"/>
    <lineage>
        <taxon>Bacteria</taxon>
        <taxon>Pseudomonadati</taxon>
        <taxon>Calditrichota</taxon>
        <taxon>Calditrichia</taxon>
        <taxon>Calditrichales</taxon>
        <taxon>Calditrichaceae</taxon>
        <taxon>Caldithrix</taxon>
    </lineage>
</organism>
<evidence type="ECO:0000256" key="8">
    <source>
        <dbReference type="ARBA" id="ARBA00023002"/>
    </source>
</evidence>
<feature type="domain" description="FAD/NAD(P)-binding" evidence="18">
    <location>
        <begin position="5"/>
        <end position="315"/>
    </location>
</feature>
<reference evidence="19" key="1">
    <citation type="journal article" date="2020" name="mSystems">
        <title>Genome- and Community-Level Interaction Insights into Carbon Utilization and Element Cycling Functions of Hydrothermarchaeota in Hydrothermal Sediment.</title>
        <authorList>
            <person name="Zhou Z."/>
            <person name="Liu Y."/>
            <person name="Xu W."/>
            <person name="Pan J."/>
            <person name="Luo Z.H."/>
            <person name="Li M."/>
        </authorList>
    </citation>
    <scope>NUCLEOTIDE SEQUENCE [LARGE SCALE GENOMIC DNA]</scope>
    <source>
        <strain evidence="19">HyVt-577</strain>
    </source>
</reference>
<dbReference type="PROSITE" id="PS00076">
    <property type="entry name" value="PYRIDINE_REDOX_1"/>
    <property type="match status" value="1"/>
</dbReference>
<evidence type="ECO:0000256" key="6">
    <source>
        <dbReference type="ARBA" id="ARBA00022630"/>
    </source>
</evidence>
<evidence type="ECO:0000313" key="19">
    <source>
        <dbReference type="EMBL" id="HGY55349.1"/>
    </source>
</evidence>
<feature type="disulfide bond" description="Redox-active" evidence="15">
    <location>
        <begin position="43"/>
        <end position="48"/>
    </location>
</feature>
<dbReference type="InterPro" id="IPR006258">
    <property type="entry name" value="Lipoamide_DH"/>
</dbReference>
<dbReference type="PRINTS" id="PR00411">
    <property type="entry name" value="PNDRDTASEI"/>
</dbReference>
<dbReference type="Proteomes" id="UP000885779">
    <property type="component" value="Unassembled WGS sequence"/>
</dbReference>
<evidence type="ECO:0000256" key="16">
    <source>
        <dbReference type="RuleBase" id="RU003692"/>
    </source>
</evidence>
<evidence type="ECO:0000256" key="11">
    <source>
        <dbReference type="ARBA" id="ARBA00023284"/>
    </source>
</evidence>
<comment type="catalytic activity">
    <reaction evidence="12 16">
        <text>N(6)-[(R)-dihydrolipoyl]-L-lysyl-[protein] + NAD(+) = N(6)-[(R)-lipoyl]-L-lysyl-[protein] + NADH + H(+)</text>
        <dbReference type="Rhea" id="RHEA:15045"/>
        <dbReference type="Rhea" id="RHEA-COMP:10474"/>
        <dbReference type="Rhea" id="RHEA-COMP:10475"/>
        <dbReference type="ChEBI" id="CHEBI:15378"/>
        <dbReference type="ChEBI" id="CHEBI:57540"/>
        <dbReference type="ChEBI" id="CHEBI:57945"/>
        <dbReference type="ChEBI" id="CHEBI:83099"/>
        <dbReference type="ChEBI" id="CHEBI:83100"/>
        <dbReference type="EC" id="1.8.1.4"/>
    </reaction>
</comment>
<dbReference type="InterPro" id="IPR036188">
    <property type="entry name" value="FAD/NAD-bd_sf"/>
</dbReference>
<dbReference type="PANTHER" id="PTHR22912">
    <property type="entry name" value="DISULFIDE OXIDOREDUCTASE"/>
    <property type="match status" value="1"/>
</dbReference>
<dbReference type="AlphaFoldDB" id="A0A7V4TZT1"/>
<dbReference type="PRINTS" id="PR00368">
    <property type="entry name" value="FADPNR"/>
</dbReference>
<comment type="similarity">
    <text evidence="2 16">Belongs to the class-I pyridine nucleotide-disulfide oxidoreductase family.</text>
</comment>
<dbReference type="FunFam" id="3.30.390.30:FF:000001">
    <property type="entry name" value="Dihydrolipoyl dehydrogenase"/>
    <property type="match status" value="1"/>
</dbReference>
<evidence type="ECO:0000256" key="2">
    <source>
        <dbReference type="ARBA" id="ARBA00007532"/>
    </source>
</evidence>
<evidence type="ECO:0000256" key="5">
    <source>
        <dbReference type="ARBA" id="ARBA00022490"/>
    </source>
</evidence>
<feature type="domain" description="Pyridine nucleotide-disulphide oxidoreductase dimerisation" evidence="17">
    <location>
        <begin position="334"/>
        <end position="442"/>
    </location>
</feature>
<keyword evidence="10" id="KW-1015">Disulfide bond</keyword>
<evidence type="ECO:0000256" key="12">
    <source>
        <dbReference type="ARBA" id="ARBA00049187"/>
    </source>
</evidence>
<keyword evidence="14" id="KW-0547">Nucleotide-binding</keyword>
<dbReference type="GO" id="GO:0050660">
    <property type="term" value="F:flavin adenine dinucleotide binding"/>
    <property type="evidence" value="ECO:0007669"/>
    <property type="project" value="InterPro"/>
</dbReference>
<keyword evidence="5" id="KW-0963">Cytoplasm</keyword>
<name>A0A7V4TZT1_CALAY</name>
<dbReference type="InterPro" id="IPR023753">
    <property type="entry name" value="FAD/NAD-binding_dom"/>
</dbReference>
<feature type="binding site" evidence="14">
    <location>
        <begin position="139"/>
        <end position="141"/>
    </location>
    <ligand>
        <name>FAD</name>
        <dbReference type="ChEBI" id="CHEBI:57692"/>
    </ligand>
</feature>
<evidence type="ECO:0000256" key="7">
    <source>
        <dbReference type="ARBA" id="ARBA00022827"/>
    </source>
</evidence>
<accession>A0A7V4TZT1</accession>
<dbReference type="GO" id="GO:0005737">
    <property type="term" value="C:cytoplasm"/>
    <property type="evidence" value="ECO:0007669"/>
    <property type="project" value="UniProtKB-SubCell"/>
</dbReference>
<evidence type="ECO:0000256" key="15">
    <source>
        <dbReference type="PIRSR" id="PIRSR000350-4"/>
    </source>
</evidence>
<feature type="binding site" evidence="14">
    <location>
        <position position="260"/>
    </location>
    <ligand>
        <name>NAD(+)</name>
        <dbReference type="ChEBI" id="CHEBI:57540"/>
    </ligand>
</feature>
<dbReference type="EMBL" id="DRQG01000062">
    <property type="protein sequence ID" value="HGY55349.1"/>
    <property type="molecule type" value="Genomic_DNA"/>
</dbReference>
<feature type="binding site" evidence="14">
    <location>
        <position position="199"/>
    </location>
    <ligand>
        <name>NAD(+)</name>
        <dbReference type="ChEBI" id="CHEBI:57540"/>
    </ligand>
</feature>
<feature type="binding site" evidence="14">
    <location>
        <begin position="176"/>
        <end position="183"/>
    </location>
    <ligand>
        <name>NAD(+)</name>
        <dbReference type="ChEBI" id="CHEBI:57540"/>
    </ligand>
</feature>
<keyword evidence="11 16" id="KW-0676">Redox-active center</keyword>
<keyword evidence="6 16" id="KW-0285">Flavoprotein</keyword>
<dbReference type="InterPro" id="IPR050151">
    <property type="entry name" value="Class-I_Pyr_Nuc-Dis_Oxidored"/>
</dbReference>
<evidence type="ECO:0000259" key="17">
    <source>
        <dbReference type="Pfam" id="PF02852"/>
    </source>
</evidence>
<comment type="cofactor">
    <cofactor evidence="14 16">
        <name>FAD</name>
        <dbReference type="ChEBI" id="CHEBI:57692"/>
    </cofactor>
    <text evidence="14 16">Binds 1 FAD per subunit.</text>
</comment>
<dbReference type="Gene3D" id="3.30.390.30">
    <property type="match status" value="1"/>
</dbReference>
<keyword evidence="7 14" id="KW-0274">FAD</keyword>
<comment type="subcellular location">
    <subcellularLocation>
        <location evidence="1">Cytoplasm</location>
    </subcellularLocation>
</comment>
<sequence>MQQHYDLIVIGSGPGGYLAAERAGNKGLKVLLVEKEERLGGVCLNRGCIPTKTWLHSAKIFYKAQNSVQYGVSVSGAEYHFEKAVAWKNKVVDLMTKGVSFRMKRSKVTTLRGFAEFKHKNTLKVGSNAYRADNIIIATGSSAALPPIEGIDRENVFTSDTIFSIEKLPRKAVIIGGGVIGLEFASYFGMVGVEVTVLEMLPEILPQVDVEIAKALGNALKNCTIITDARVQRIENRWVVYRKNGNEMSCEADLVLLAAGRAPNVQGLGLERLNLDYSSRGIEVNDRMQTNIPGIFAVGDVTGKSALAHSAYRMAEVAVNTITGIKDRMRYHAIPWVIYTYPELSGVGLSEAQAAERGYHTKSKTLQLRANGRFYAEHGREQGLCKVVVDAENNLLLGLFLLGGTNSEIIYGAALMIEAELRVRDIKEIIFPHPTVSEAIKDTLWELEDTQ</sequence>
<feature type="binding site" evidence="14">
    <location>
        <position position="300"/>
    </location>
    <ligand>
        <name>FAD</name>
        <dbReference type="ChEBI" id="CHEBI:57692"/>
    </ligand>
</feature>
<evidence type="ECO:0000259" key="18">
    <source>
        <dbReference type="Pfam" id="PF07992"/>
    </source>
</evidence>
<keyword evidence="9 14" id="KW-0520">NAD</keyword>
<evidence type="ECO:0000256" key="1">
    <source>
        <dbReference type="ARBA" id="ARBA00004496"/>
    </source>
</evidence>
<dbReference type="GO" id="GO:0006103">
    <property type="term" value="P:2-oxoglutarate metabolic process"/>
    <property type="evidence" value="ECO:0007669"/>
    <property type="project" value="TreeGrafter"/>
</dbReference>
<dbReference type="Pfam" id="PF07992">
    <property type="entry name" value="Pyr_redox_2"/>
    <property type="match status" value="1"/>
</dbReference>
<dbReference type="PANTHER" id="PTHR22912:SF217">
    <property type="entry name" value="DIHYDROLIPOYL DEHYDROGENASE"/>
    <property type="match status" value="1"/>
</dbReference>
<evidence type="ECO:0000256" key="4">
    <source>
        <dbReference type="ARBA" id="ARBA00016961"/>
    </source>
</evidence>